<protein>
    <submittedName>
        <fullName evidence="4">Leucine rich repeat containing 53</fullName>
    </submittedName>
</protein>
<evidence type="ECO:0000313" key="4">
    <source>
        <dbReference type="Ensembl" id="ENSCWAP00000008493.1"/>
    </source>
</evidence>
<keyword evidence="2" id="KW-0677">Repeat</keyword>
<dbReference type="InterPro" id="IPR032675">
    <property type="entry name" value="LRR_dom_sf"/>
</dbReference>
<dbReference type="Ensembl" id="ENSCWAT00000009240.1">
    <property type="protein sequence ID" value="ENSCWAP00000008493.1"/>
    <property type="gene ID" value="ENSCWAG00000006571.1"/>
</dbReference>
<gene>
    <name evidence="4" type="primary">LRRC53</name>
</gene>
<dbReference type="Pfam" id="PF13855">
    <property type="entry name" value="LRR_8"/>
    <property type="match status" value="2"/>
</dbReference>
<feature type="region of interest" description="Disordered" evidence="3">
    <location>
        <begin position="1217"/>
        <end position="1241"/>
    </location>
</feature>
<name>A0A8C3W3B0_9CETA</name>
<dbReference type="AlphaFoldDB" id="A0A8C3W3B0"/>
<sequence>MLRLVVACPASCAVCTKDVTLCHQLTYIVAAPVTTRALIITDGYLSSIESANLSLLFNLALLSLSRNSIEDVREDALHSLAKLRTLLLEHNQISSSSLTDHTFSRLRSLQVLALSNNALRTLRGSWFRNTRGLTRLQLDGNQITNLTDSSFGGTHLHSLRHLDLSNNFISYIGKDAFRPLPQLQEVDLSRNRLAHMPDVFTPLKQLILLSLDKNRWSCTCDLYPLARFLRNYLKSSTRKLRNAKDLSCQPSTRSVAVAKSVLRLSETNCDSKAANLTLVLKDRSPLSLGQDVALLTVLGFAGAVGLTCLGLVVFNWKLKQGKANEHTSENLPCRTFNESLCDHEARNYHAKGYCNCHLTQENEIKVMSIVGARKKMPLLEENSHQAVLASEPTALDRSFRNLKGKGRGADSTFFCFGGRLLQSGCSEPPGNMAAFDEASLLTRHCPKRVEKLRNHEPGEVQQQTLPQHARRIDISSDTFSRRYATSASALARESLEKHLTNESWQPPIEKGDNGLQPHRQRRFITGSSSKPYKPEEHYVQKILQKHRSKYDGPRGLLKGSRPEYFQPNNSLICKYVPCDQFQDYVKEKKSNRREHSKPKREQIQINSAIEKFLMSEDNMEFSGLSTRIKKTYSPKRVSFYDPNLVEKNGLVMSSKTSSHWRWQKSQSNHLTNLDLKKRSNPLERNRGGKWLTNPKILKKKRTNQSDFKGKIKGQSLRIKLNLNPFRKVKVHPEKSLPELPKKCKQVLLPPNKFSKASEKEAKINPVSSADFCQQPESNNNVRFTGKRLPLKRAPKQTPYYRKNIKRAPLLSANNMSIANQSSLGDNCHPDGHIPDGHPSTSAQATPISVEHWHLHSQFSTEQVGGTAHLELGVPSYLPSTLENTGRDVLSFCHSRGATDQGALEPTEPIEQDKSKTKELSCFSLSPGNQIHRTDTYKEYTLAQNQTLQHVEQLSSHEQLGNEGKTLMTKLKISHPIVESCVMDEGNDVEEKLPKTETYDSSLIPQTQSKGNLTFMRANSTLCQNRTELPKDISTSVSTQAIWRLTNISEKGTDSTNALPRDNGAEALEIKIAGKEEKKMLHESKANSSILIKTTEMTLNGTTKEKQQTWENGKSENHVLYDSSSTEATITVEDLSIMSSHETENRLPGSEIDLKINSSMHDLREVQNIQPDKDNSAHKEVAMTEETGKVLSLLPEVKDNSFDAENEVPLIPRINEAENSVPPTLYPPSAEYVNSSPLETEQ</sequence>
<reference evidence="4" key="2">
    <citation type="submission" date="2025-09" db="UniProtKB">
        <authorList>
            <consortium name="Ensembl"/>
        </authorList>
    </citation>
    <scope>IDENTIFICATION</scope>
</reference>
<keyword evidence="1" id="KW-0433">Leucine-rich repeat</keyword>
<dbReference type="SUPFAM" id="SSF52058">
    <property type="entry name" value="L domain-like"/>
    <property type="match status" value="1"/>
</dbReference>
<dbReference type="Proteomes" id="UP000694540">
    <property type="component" value="Unplaced"/>
</dbReference>
<dbReference type="Gene3D" id="3.80.10.10">
    <property type="entry name" value="Ribonuclease Inhibitor"/>
    <property type="match status" value="2"/>
</dbReference>
<dbReference type="InterPro" id="IPR003591">
    <property type="entry name" value="Leu-rich_rpt_typical-subtyp"/>
</dbReference>
<evidence type="ECO:0000313" key="5">
    <source>
        <dbReference type="Proteomes" id="UP000694540"/>
    </source>
</evidence>
<dbReference type="GO" id="GO:0005886">
    <property type="term" value="C:plasma membrane"/>
    <property type="evidence" value="ECO:0007669"/>
    <property type="project" value="TreeGrafter"/>
</dbReference>
<evidence type="ECO:0000256" key="2">
    <source>
        <dbReference type="ARBA" id="ARBA00022737"/>
    </source>
</evidence>
<dbReference type="PROSITE" id="PS51450">
    <property type="entry name" value="LRR"/>
    <property type="match status" value="1"/>
</dbReference>
<dbReference type="InterPro" id="IPR001611">
    <property type="entry name" value="Leu-rich_rpt"/>
</dbReference>
<organism evidence="4 5">
    <name type="scientific">Catagonus wagneri</name>
    <name type="common">Chacoan peccary</name>
    <dbReference type="NCBI Taxonomy" id="51154"/>
    <lineage>
        <taxon>Eukaryota</taxon>
        <taxon>Metazoa</taxon>
        <taxon>Chordata</taxon>
        <taxon>Craniata</taxon>
        <taxon>Vertebrata</taxon>
        <taxon>Euteleostomi</taxon>
        <taxon>Mammalia</taxon>
        <taxon>Eutheria</taxon>
        <taxon>Laurasiatheria</taxon>
        <taxon>Artiodactyla</taxon>
        <taxon>Suina</taxon>
        <taxon>Tayassuidae</taxon>
        <taxon>Catagonus</taxon>
    </lineage>
</organism>
<dbReference type="GeneTree" id="ENSGT00940000161095"/>
<proteinExistence type="predicted"/>
<reference evidence="4" key="1">
    <citation type="submission" date="2025-08" db="UniProtKB">
        <authorList>
            <consortium name="Ensembl"/>
        </authorList>
    </citation>
    <scope>IDENTIFICATION</scope>
</reference>
<evidence type="ECO:0000256" key="3">
    <source>
        <dbReference type="SAM" id="MobiDB-lite"/>
    </source>
</evidence>
<dbReference type="InterPro" id="IPR050541">
    <property type="entry name" value="LRR_TM_domain-containing"/>
</dbReference>
<feature type="compositionally biased region" description="Polar residues" evidence="3">
    <location>
        <begin position="1231"/>
        <end position="1241"/>
    </location>
</feature>
<accession>A0A8C3W3B0</accession>
<dbReference type="PANTHER" id="PTHR24369:SF161">
    <property type="entry name" value="LEUCINE-RICH REPEAT-CONTAINING PROTEIN 53"/>
    <property type="match status" value="1"/>
</dbReference>
<dbReference type="SMART" id="SM00369">
    <property type="entry name" value="LRR_TYP"/>
    <property type="match status" value="6"/>
</dbReference>
<keyword evidence="5" id="KW-1185">Reference proteome</keyword>
<dbReference type="PANTHER" id="PTHR24369">
    <property type="entry name" value="ANTIGEN BSP, PUTATIVE-RELATED"/>
    <property type="match status" value="1"/>
</dbReference>
<evidence type="ECO:0000256" key="1">
    <source>
        <dbReference type="ARBA" id="ARBA00022614"/>
    </source>
</evidence>